<organism evidence="3">
    <name type="scientific">Guillardia theta</name>
    <name type="common">Cryptophyte</name>
    <name type="synonym">Cryptomonas phi</name>
    <dbReference type="NCBI Taxonomy" id="55529"/>
    <lineage>
        <taxon>Eukaryota</taxon>
        <taxon>Cryptophyceae</taxon>
        <taxon>Pyrenomonadales</taxon>
        <taxon>Geminigeraceae</taxon>
        <taxon>Guillardia</taxon>
    </lineage>
</organism>
<dbReference type="InterPro" id="IPR001005">
    <property type="entry name" value="SANT/Myb"/>
</dbReference>
<feature type="compositionally biased region" description="Polar residues" evidence="1">
    <location>
        <begin position="33"/>
        <end position="53"/>
    </location>
</feature>
<feature type="compositionally biased region" description="Low complexity" evidence="1">
    <location>
        <begin position="72"/>
        <end position="83"/>
    </location>
</feature>
<dbReference type="InterPro" id="IPR008984">
    <property type="entry name" value="SMAD_FHA_dom_sf"/>
</dbReference>
<dbReference type="CDD" id="cd00167">
    <property type="entry name" value="SANT"/>
    <property type="match status" value="1"/>
</dbReference>
<feature type="compositionally biased region" description="Polar residues" evidence="1">
    <location>
        <begin position="1"/>
        <end position="10"/>
    </location>
</feature>
<feature type="domain" description="FHA" evidence="2">
    <location>
        <begin position="435"/>
        <end position="494"/>
    </location>
</feature>
<feature type="region of interest" description="Disordered" evidence="1">
    <location>
        <begin position="236"/>
        <end position="261"/>
    </location>
</feature>
<feature type="region of interest" description="Disordered" evidence="1">
    <location>
        <begin position="138"/>
        <end position="206"/>
    </location>
</feature>
<dbReference type="InterPro" id="IPR000253">
    <property type="entry name" value="FHA_dom"/>
</dbReference>
<dbReference type="PROSITE" id="PS50006">
    <property type="entry name" value="FHA_DOMAIN"/>
    <property type="match status" value="1"/>
</dbReference>
<dbReference type="GO" id="GO:0031011">
    <property type="term" value="C:Ino80 complex"/>
    <property type="evidence" value="ECO:0007669"/>
    <property type="project" value="InterPro"/>
</dbReference>
<dbReference type="EMBL" id="HBKN01038756">
    <property type="protein sequence ID" value="CAE2326212.1"/>
    <property type="molecule type" value="Transcribed_RNA"/>
</dbReference>
<dbReference type="InterPro" id="IPR037912">
    <property type="entry name" value="MCRS1"/>
</dbReference>
<feature type="compositionally biased region" description="Basic and acidic residues" evidence="1">
    <location>
        <begin position="244"/>
        <end position="260"/>
    </location>
</feature>
<dbReference type="Pfam" id="PF00498">
    <property type="entry name" value="FHA"/>
    <property type="match status" value="1"/>
</dbReference>
<accession>A0A7S4US96</accession>
<dbReference type="GO" id="GO:0071339">
    <property type="term" value="C:MLL1 complex"/>
    <property type="evidence" value="ECO:0007669"/>
    <property type="project" value="InterPro"/>
</dbReference>
<feature type="compositionally biased region" description="Polar residues" evidence="1">
    <location>
        <begin position="173"/>
        <end position="196"/>
    </location>
</feature>
<evidence type="ECO:0000313" key="3">
    <source>
        <dbReference type="EMBL" id="CAE2326212.1"/>
    </source>
</evidence>
<dbReference type="Gene3D" id="2.60.200.20">
    <property type="match status" value="1"/>
</dbReference>
<dbReference type="InterPro" id="IPR025999">
    <property type="entry name" value="MCRS_N"/>
</dbReference>
<feature type="compositionally biased region" description="Polar residues" evidence="1">
    <location>
        <begin position="211"/>
        <end position="229"/>
    </location>
</feature>
<dbReference type="PANTHER" id="PTHR13233">
    <property type="entry name" value="MICROSPHERULE PROTEIN 1"/>
    <property type="match status" value="1"/>
</dbReference>
<dbReference type="Pfam" id="PF13325">
    <property type="entry name" value="MCRS_N"/>
    <property type="match status" value="1"/>
</dbReference>
<dbReference type="GO" id="GO:0044545">
    <property type="term" value="C:NSL complex"/>
    <property type="evidence" value="ECO:0007669"/>
    <property type="project" value="TreeGrafter"/>
</dbReference>
<protein>
    <recommendedName>
        <fullName evidence="2">FHA domain-containing protein</fullName>
    </recommendedName>
</protein>
<sequence length="522" mass="54622">MDGPNQSSNFDLEGGHSGAQQSADGKRMALQGGNLQNSDRSQVEQSEASTTESLKGEGAVTAQEKPSEKGDQQVSVTSSQGVSTIQQMAALQLARNSGSPTASHKWAHLAGAPIPANASSPESARAGWTSLKYAALATPPIPAGKRPSSQSNAPVTVSKPAEISGTEGDLSQGGLQNNVSNTLKGNESARNANANSKAIDASEAEQQNISNANVPSSQGGGAKSSSESSFALKDISVEQNPPHTKSDAQKEESGKSEEYTTRMLASSQELKVPRIAKGQRILWTPVDDALLRKAVESGLDFSVIAAEMPFTSPFSVRDLETRWFSMLYDPMIAMEVASEYAVIQGNAPAAKLPSSQGGKFGLRRRDSAEEGFGGGRAMICSASDALIQGVTPSLAKDSGITALVEAVDSSEAEPVNPLAAIDGAELHCLVYKTKISIGRNCSETSPQDASDIDLGVEGDAKGVSRRQAYIRKDSKGWWLDNVGRGSVYINGSSVPKGGSSELPGRCLLVIGGLKLVFERENA</sequence>
<dbReference type="SUPFAM" id="SSF49879">
    <property type="entry name" value="SMAD/FHA domain"/>
    <property type="match status" value="1"/>
</dbReference>
<gene>
    <name evidence="3" type="ORF">GTHE00462_LOCUS30354</name>
</gene>
<feature type="region of interest" description="Disordered" evidence="1">
    <location>
        <begin position="1"/>
        <end position="83"/>
    </location>
</feature>
<dbReference type="GO" id="GO:0045944">
    <property type="term" value="P:positive regulation of transcription by RNA polymerase II"/>
    <property type="evidence" value="ECO:0007669"/>
    <property type="project" value="TreeGrafter"/>
</dbReference>
<dbReference type="GO" id="GO:0002151">
    <property type="term" value="F:G-quadruplex RNA binding"/>
    <property type="evidence" value="ECO:0007669"/>
    <property type="project" value="InterPro"/>
</dbReference>
<feature type="region of interest" description="Disordered" evidence="1">
    <location>
        <begin position="211"/>
        <end position="230"/>
    </location>
</feature>
<evidence type="ECO:0000259" key="2">
    <source>
        <dbReference type="PROSITE" id="PS50006"/>
    </source>
</evidence>
<reference evidence="3" key="1">
    <citation type="submission" date="2021-01" db="EMBL/GenBank/DDBJ databases">
        <authorList>
            <person name="Corre E."/>
            <person name="Pelletier E."/>
            <person name="Niang G."/>
            <person name="Scheremetjew M."/>
            <person name="Finn R."/>
            <person name="Kale V."/>
            <person name="Holt S."/>
            <person name="Cochrane G."/>
            <person name="Meng A."/>
            <person name="Brown T."/>
            <person name="Cohen L."/>
        </authorList>
    </citation>
    <scope>NUCLEOTIDE SEQUENCE</scope>
    <source>
        <strain evidence="3">CCMP 2712</strain>
    </source>
</reference>
<name>A0A7S4US96_GUITH</name>
<dbReference type="AlphaFoldDB" id="A0A7S4US96"/>
<dbReference type="PANTHER" id="PTHR13233:SF0">
    <property type="entry name" value="MICROSPHERULE PROTEIN 1"/>
    <property type="match status" value="1"/>
</dbReference>
<proteinExistence type="predicted"/>
<evidence type="ECO:0000256" key="1">
    <source>
        <dbReference type="SAM" id="MobiDB-lite"/>
    </source>
</evidence>